<protein>
    <submittedName>
        <fullName evidence="2">AsmA family protein</fullName>
    </submittedName>
</protein>
<dbReference type="InterPro" id="IPR052894">
    <property type="entry name" value="AsmA-related"/>
</dbReference>
<dbReference type="PANTHER" id="PTHR30441">
    <property type="entry name" value="DUF748 DOMAIN-CONTAINING PROTEIN"/>
    <property type="match status" value="1"/>
</dbReference>
<reference evidence="2 3" key="1">
    <citation type="submission" date="2018-11" db="EMBL/GenBank/DDBJ databases">
        <authorList>
            <person name="Zhou Z."/>
            <person name="Wang G."/>
        </authorList>
    </citation>
    <scope>NUCLEOTIDE SEQUENCE [LARGE SCALE GENOMIC DNA]</scope>
    <source>
        <strain evidence="2 3">KCTC42998</strain>
    </source>
</reference>
<dbReference type="EMBL" id="RQJP01000006">
    <property type="protein sequence ID" value="RRB11023.1"/>
    <property type="molecule type" value="Genomic_DNA"/>
</dbReference>
<dbReference type="Proteomes" id="UP000274271">
    <property type="component" value="Unassembled WGS sequence"/>
</dbReference>
<comment type="caution">
    <text evidence="2">The sequence shown here is derived from an EMBL/GenBank/DDBJ whole genome shotgun (WGS) entry which is preliminary data.</text>
</comment>
<keyword evidence="3" id="KW-1185">Reference proteome</keyword>
<dbReference type="GO" id="GO:0090313">
    <property type="term" value="P:regulation of protein targeting to membrane"/>
    <property type="evidence" value="ECO:0007669"/>
    <property type="project" value="TreeGrafter"/>
</dbReference>
<feature type="domain" description="AsmA" evidence="1">
    <location>
        <begin position="1"/>
        <end position="173"/>
    </location>
</feature>
<accession>A0A3P1CCF4</accession>
<dbReference type="AlphaFoldDB" id="A0A3P1CCF4"/>
<gene>
    <name evidence="2" type="ORF">EHT87_28195</name>
</gene>
<dbReference type="OrthoDB" id="596403at2"/>
<evidence type="ECO:0000313" key="3">
    <source>
        <dbReference type="Proteomes" id="UP000274271"/>
    </source>
</evidence>
<dbReference type="PANTHER" id="PTHR30441:SF8">
    <property type="entry name" value="DUF748 DOMAIN-CONTAINING PROTEIN"/>
    <property type="match status" value="1"/>
</dbReference>
<evidence type="ECO:0000259" key="1">
    <source>
        <dbReference type="Pfam" id="PF05170"/>
    </source>
</evidence>
<dbReference type="InterPro" id="IPR007844">
    <property type="entry name" value="AsmA"/>
</dbReference>
<sequence length="951" mass="105009">MKKIGIIMASVLGVLLLVAWIVPMFFRDKIVTRLQQELNNRVNAQVNFRPEKVSLSLIRHFPNLTLQTDSLSIVSHTPFAGDTLLSTRAFEVKVNLLSALSGDQLKLSGVYLDQPRVLVKILRDGRANYDIYKAVESDEPEKADTSQNAFTLDIDEWAIKDGLIRYEDLSLPMKVRLEAVNHTGSGSLSAEVADLVLNTKAERITLTYDGIEYLTDKKLDAEMKLRAELEKSVYTFADNRIRLNDLPIELNGSIATGSSAPSDTSMRFDLTYRSPESDFKNLLSLVPGIYSERFRDIDADGTVRFDGNVKGTYNGSQIPAFLLNLVVNDGRFKYPDLASAVEHIGLDLTVTNSTDQLKNTVVNLKKLAADLGRNPIRGRALVKGFSHSMVDADLTAKLNLEELTQLFPIDSLTLRGLADLNLKARGVYDKAAKAFPMVDAMMRLQNGSVKSMKLPESIDAINALASLTNRTGKLADTRLDLTNLQLKLAGDPFQARGWVQNFDDYTYDMTAKGRLNLTDLTRIFPIEGTRLAGLIDANIETKGRLSDARAKQYDKLPTRGTMAITNLSYQGESLPQGLTLNTARLNLSPGKLNVDQAQGLLGTSTFTADGFLSNYIPFILDENQPLEGTLNVRANRLNINEWMSDEAEAGAKPASPSVIELPKNIRFTLNANVDQAVYDKMPLNTIKGQLEMADGVLKMKQVTFNSLGGQFVTNGTYDPKDLAKPRFAFDVRIANADIAQANRHLTLAKVVFPLAQYMIGRFSSTFAVNGRLEPDMMPDLNSLTGNALVKIVQATLRNNPIVERIVEKTKLADLRNPNFRDMLMKVEVKNGFVSIKPFDVKIKDNIVTVAGSNSLEGDLKYVLKLDVPTGKAGVQFAKAFSSMTGQSLGNVERAKIDFALNGSYKKPQLQFLAGSAVDQVKDAVVKRAKNDLKEQGLKLFQKLMKSPKDST</sequence>
<dbReference type="RefSeq" id="WP_124910114.1">
    <property type="nucleotide sequence ID" value="NZ_RQJP01000006.1"/>
</dbReference>
<dbReference type="GO" id="GO:0005886">
    <property type="term" value="C:plasma membrane"/>
    <property type="evidence" value="ECO:0007669"/>
    <property type="project" value="TreeGrafter"/>
</dbReference>
<proteinExistence type="predicted"/>
<organism evidence="2 3">
    <name type="scientific">Larkinella knui</name>
    <dbReference type="NCBI Taxonomy" id="2025310"/>
    <lineage>
        <taxon>Bacteria</taxon>
        <taxon>Pseudomonadati</taxon>
        <taxon>Bacteroidota</taxon>
        <taxon>Cytophagia</taxon>
        <taxon>Cytophagales</taxon>
        <taxon>Spirosomataceae</taxon>
        <taxon>Larkinella</taxon>
    </lineage>
</organism>
<name>A0A3P1CCF4_9BACT</name>
<dbReference type="Pfam" id="PF05170">
    <property type="entry name" value="AsmA"/>
    <property type="match status" value="1"/>
</dbReference>
<evidence type="ECO:0000313" key="2">
    <source>
        <dbReference type="EMBL" id="RRB11023.1"/>
    </source>
</evidence>